<sequence length="133" mass="14849">MPHADRAVDWIVNDGDKDGDGFVEYQRLNDQGLINQGWKDSWDGINFADGTLAEPPIALCEVQAYVYVAYLSRAWLAYEAGDTALGEDLSVRRRLMRFRISAWTERSRADVISSAMISFGPTASARAIDRAMT</sequence>
<dbReference type="GO" id="GO:0005975">
    <property type="term" value="P:carbohydrate metabolic process"/>
    <property type="evidence" value="ECO:0007669"/>
    <property type="project" value="InterPro"/>
</dbReference>
<proteinExistence type="predicted"/>
<gene>
    <name evidence="1" type="ordered locus">AAur_pTC20188</name>
</gene>
<keyword evidence="1" id="KW-0614">Plasmid</keyword>
<dbReference type="InterPro" id="IPR008928">
    <property type="entry name" value="6-hairpin_glycosidase_sf"/>
</dbReference>
<dbReference type="KEGG" id="aau:AAur_pTC20188"/>
<name>A1RDM6_PAEAT</name>
<evidence type="ECO:0000313" key="1">
    <source>
        <dbReference type="EMBL" id="ABM10732.1"/>
    </source>
</evidence>
<dbReference type="EMBL" id="CP000476">
    <property type="protein sequence ID" value="ABM10732.1"/>
    <property type="molecule type" value="Genomic_DNA"/>
</dbReference>
<protein>
    <submittedName>
        <fullName evidence="1">Uncharacterized protein</fullName>
    </submittedName>
</protein>
<keyword evidence="2" id="KW-1185">Reference proteome</keyword>
<reference evidence="1 2" key="1">
    <citation type="journal article" date="2006" name="PLoS Genet.">
        <title>Secrets of soil survival revealed by the genome sequence of Arthrobacter aurescens TC1.</title>
        <authorList>
            <person name="Mongodin E.F."/>
            <person name="Shapir N."/>
            <person name="Daugherty S.C."/>
            <person name="DeBoy R.T."/>
            <person name="Emerson J.B."/>
            <person name="Shvartzbeyn A."/>
            <person name="Radune D."/>
            <person name="Vamathevan J."/>
            <person name="Riggs F."/>
            <person name="Grinberg V."/>
            <person name="Khouri H."/>
            <person name="Wackett L.P."/>
            <person name="Nelson K.E."/>
            <person name="Sadowsky M.J."/>
        </authorList>
    </citation>
    <scope>NUCLEOTIDE SEQUENCE [LARGE SCALE GENOMIC DNA]</scope>
    <source>
        <strain evidence="1 2">TC1</strain>
    </source>
</reference>
<dbReference type="Proteomes" id="UP000000637">
    <property type="component" value="Plasmid pTC2"/>
</dbReference>
<dbReference type="HOGENOM" id="CLU_1902341_0_0_11"/>
<dbReference type="AlphaFoldDB" id="A1RDM6"/>
<dbReference type="SUPFAM" id="SSF48208">
    <property type="entry name" value="Six-hairpin glycosidases"/>
    <property type="match status" value="1"/>
</dbReference>
<evidence type="ECO:0000313" key="2">
    <source>
        <dbReference type="Proteomes" id="UP000000637"/>
    </source>
</evidence>
<accession>A1RDM6</accession>
<geneLocation type="plasmid" evidence="1 2">
    <name>pTC2</name>
</geneLocation>
<organism evidence="1 2">
    <name type="scientific">Paenarthrobacter aurescens (strain TC1)</name>
    <dbReference type="NCBI Taxonomy" id="290340"/>
    <lineage>
        <taxon>Bacteria</taxon>
        <taxon>Bacillati</taxon>
        <taxon>Actinomycetota</taxon>
        <taxon>Actinomycetes</taxon>
        <taxon>Micrococcales</taxon>
        <taxon>Micrococcaceae</taxon>
        <taxon>Paenarthrobacter</taxon>
    </lineage>
</organism>
<dbReference type="eggNOG" id="COG3408">
    <property type="taxonomic scope" value="Bacteria"/>
</dbReference>